<accession>A0A7X9RZP0</accession>
<dbReference type="Proteomes" id="UP000576082">
    <property type="component" value="Unassembled WGS sequence"/>
</dbReference>
<dbReference type="RefSeq" id="WP_169659894.1">
    <property type="nucleotide sequence ID" value="NZ_JABANE010000109.1"/>
</dbReference>
<name>A0A7X9RZP0_9BACT</name>
<comment type="caution">
    <text evidence="1">The sequence shown here is derived from an EMBL/GenBank/DDBJ whole genome shotgun (WGS) entry which is preliminary data.</text>
</comment>
<dbReference type="PROSITE" id="PS51257">
    <property type="entry name" value="PROKAR_LIPOPROTEIN"/>
    <property type="match status" value="1"/>
</dbReference>
<reference evidence="1 2" key="1">
    <citation type="submission" date="2020-04" db="EMBL/GenBank/DDBJ databases">
        <title>Flammeovirga sp. SR4, a novel species isolated from seawater.</title>
        <authorList>
            <person name="Wang X."/>
        </authorList>
    </citation>
    <scope>NUCLEOTIDE SEQUENCE [LARGE SCALE GENOMIC DNA]</scope>
    <source>
        <strain evidence="1 2">ATCC 23126</strain>
    </source>
</reference>
<gene>
    <name evidence="1" type="ORF">HHU12_27220</name>
</gene>
<keyword evidence="2" id="KW-1185">Reference proteome</keyword>
<dbReference type="EMBL" id="JABANE010000109">
    <property type="protein sequence ID" value="NME71686.1"/>
    <property type="molecule type" value="Genomic_DNA"/>
</dbReference>
<protein>
    <submittedName>
        <fullName evidence="1">Uncharacterized protein</fullName>
    </submittedName>
</protein>
<evidence type="ECO:0000313" key="2">
    <source>
        <dbReference type="Proteomes" id="UP000576082"/>
    </source>
</evidence>
<sequence>MKNIKNFFLIACLMGMLGCQPENPNEILTSERAIISYFIDGLQIGPAEINRTPNESDFTIFVIDGMDLTSVTPIIEVSYGATIHPASGEAVDLSSGSFTYQVTSETGAVRDWVLTVESFDNKLQGKWKVGKPMEFHYFIGEGESWGWEGVKDVEWTLPGAGAATDNELEFMTAGVDEVGNLYGTGTYSAGTDGQFETFVLEGACLGSDLDYAPYYGRMPKGEFEWVLDLTNNTIVLTKEDATETTLPIEWVDTEDYSVFQLAFAPEAFELGWQDCNYNELELNYGKKVWYTMVREGAELPDEEEEEDKDPVIPEYSPISLNGDWGIENIGFWPGGDAGICDDYDNILRFSNESFDTSTGILSGDFQYLAGADGILTNGNGTDWVVFLESGTFELKILQNPDNTDSREFWTMKFIATDGTELEVPNAVEGSGADNFTLKFNGGFAGSDQEAHWYKFVRNFVGTKPCDGETPVDPTPDPDGIFPEGRWTAREGVLLNTYYWNSDDDQGHQRYSDSQAADNDVITFSEVEQNDQVYTGKITVDYGADGTFDVGEYTIKSGTFTYTVTGEEWGAPVGNMVINTEDGGTITYSKTNLWNSKGDFDFQIKFNVDGIGEVYYRITDK</sequence>
<organism evidence="1 2">
    <name type="scientific">Flammeovirga aprica JL-4</name>
    <dbReference type="NCBI Taxonomy" id="694437"/>
    <lineage>
        <taxon>Bacteria</taxon>
        <taxon>Pseudomonadati</taxon>
        <taxon>Bacteroidota</taxon>
        <taxon>Cytophagia</taxon>
        <taxon>Cytophagales</taxon>
        <taxon>Flammeovirgaceae</taxon>
        <taxon>Flammeovirga</taxon>
    </lineage>
</organism>
<dbReference type="AlphaFoldDB" id="A0A7X9RZP0"/>
<proteinExistence type="predicted"/>
<dbReference type="Gene3D" id="2.60.40.2340">
    <property type="match status" value="1"/>
</dbReference>
<evidence type="ECO:0000313" key="1">
    <source>
        <dbReference type="EMBL" id="NME71686.1"/>
    </source>
</evidence>